<feature type="transmembrane region" description="Helical" evidence="7">
    <location>
        <begin position="13"/>
        <end position="32"/>
    </location>
</feature>
<feature type="transmembrane region" description="Helical" evidence="7">
    <location>
        <begin position="167"/>
        <end position="184"/>
    </location>
</feature>
<organism evidence="8 9">
    <name type="scientific">Blautia luti DSM 14534 = JCM 17040</name>
    <dbReference type="NCBI Taxonomy" id="649762"/>
    <lineage>
        <taxon>Bacteria</taxon>
        <taxon>Bacillati</taxon>
        <taxon>Bacillota</taxon>
        <taxon>Clostridia</taxon>
        <taxon>Lachnospirales</taxon>
        <taxon>Lachnospiraceae</taxon>
        <taxon>Blautia</taxon>
    </lineage>
</organism>
<dbReference type="AlphaFoldDB" id="A0A844GP74"/>
<dbReference type="PANTHER" id="PTHR30589:SF0">
    <property type="entry name" value="PHOSPHATIDYLGLYCEROL--PROLIPOPROTEIN DIACYLGLYCERYL TRANSFERASE"/>
    <property type="match status" value="1"/>
</dbReference>
<evidence type="ECO:0000313" key="9">
    <source>
        <dbReference type="Proteomes" id="UP000437824"/>
    </source>
</evidence>
<proteinExistence type="inferred from homology"/>
<evidence type="ECO:0000256" key="7">
    <source>
        <dbReference type="HAMAP-Rule" id="MF_01147"/>
    </source>
</evidence>
<feature type="transmembrane region" description="Helical" evidence="7">
    <location>
        <begin position="109"/>
        <end position="126"/>
    </location>
</feature>
<feature type="transmembrane region" description="Helical" evidence="7">
    <location>
        <begin position="191"/>
        <end position="208"/>
    </location>
</feature>
<evidence type="ECO:0000256" key="3">
    <source>
        <dbReference type="ARBA" id="ARBA00022679"/>
    </source>
</evidence>
<dbReference type="EMBL" id="WMBC01000015">
    <property type="protein sequence ID" value="MTD62481.1"/>
    <property type="molecule type" value="Genomic_DNA"/>
</dbReference>
<dbReference type="GO" id="GO:0008961">
    <property type="term" value="F:phosphatidylglycerol-prolipoprotein diacylglyceryl transferase activity"/>
    <property type="evidence" value="ECO:0007669"/>
    <property type="project" value="UniProtKB-UniRule"/>
</dbReference>
<feature type="transmembrane region" description="Helical" evidence="7">
    <location>
        <begin position="84"/>
        <end position="102"/>
    </location>
</feature>
<dbReference type="Proteomes" id="UP000437824">
    <property type="component" value="Unassembled WGS sequence"/>
</dbReference>
<dbReference type="GO" id="GO:0005886">
    <property type="term" value="C:plasma membrane"/>
    <property type="evidence" value="ECO:0007669"/>
    <property type="project" value="UniProtKB-SubCell"/>
</dbReference>
<evidence type="ECO:0000313" key="8">
    <source>
        <dbReference type="EMBL" id="MTD62481.1"/>
    </source>
</evidence>
<dbReference type="Pfam" id="PF01790">
    <property type="entry name" value="LGT"/>
    <property type="match status" value="1"/>
</dbReference>
<dbReference type="PANTHER" id="PTHR30589">
    <property type="entry name" value="PROLIPOPROTEIN DIACYLGLYCERYL TRANSFERASE"/>
    <property type="match status" value="1"/>
</dbReference>
<dbReference type="RefSeq" id="WP_118511272.1">
    <property type="nucleotide sequence ID" value="NZ_WMBC01000015.1"/>
</dbReference>
<accession>A0A844GP74</accession>
<feature type="binding site" evidence="7">
    <location>
        <position position="128"/>
    </location>
    <ligand>
        <name>a 1,2-diacyl-sn-glycero-3-phospho-(1'-sn-glycerol)</name>
        <dbReference type="ChEBI" id="CHEBI:64716"/>
    </ligand>
</feature>
<keyword evidence="5 7" id="KW-1133">Transmembrane helix</keyword>
<keyword evidence="2 7" id="KW-1003">Cell membrane</keyword>
<evidence type="ECO:0000256" key="2">
    <source>
        <dbReference type="ARBA" id="ARBA00022475"/>
    </source>
</evidence>
<reference evidence="8 9" key="1">
    <citation type="submission" date="2019-11" db="EMBL/GenBank/DDBJ databases">
        <title>Draft genome sequence of Blautia luti DSM 14534T, isolated from human stool.</title>
        <authorList>
            <person name="Ortiz R."/>
            <person name="Melis-Arcos F."/>
            <person name="Covarrubias P."/>
            <person name="Cardenas J.P."/>
            <person name="Perez-Donoso J."/>
            <person name="Almonacid D."/>
        </authorList>
    </citation>
    <scope>NUCLEOTIDE SEQUENCE [LARGE SCALE GENOMIC DNA]</scope>
    <source>
        <strain evidence="8 9">DSM 14534</strain>
    </source>
</reference>
<dbReference type="GO" id="GO:0042158">
    <property type="term" value="P:lipoprotein biosynthetic process"/>
    <property type="evidence" value="ECO:0007669"/>
    <property type="project" value="UniProtKB-UniRule"/>
</dbReference>
<dbReference type="NCBIfam" id="TIGR00544">
    <property type="entry name" value="lgt"/>
    <property type="match status" value="1"/>
</dbReference>
<evidence type="ECO:0000256" key="4">
    <source>
        <dbReference type="ARBA" id="ARBA00022692"/>
    </source>
</evidence>
<evidence type="ECO:0000256" key="6">
    <source>
        <dbReference type="ARBA" id="ARBA00023136"/>
    </source>
</evidence>
<feature type="transmembrane region" description="Helical" evidence="7">
    <location>
        <begin position="228"/>
        <end position="244"/>
    </location>
</feature>
<comment type="pathway">
    <text evidence="7">Protein modification; lipoprotein biosynthesis (diacylglyceryl transfer).</text>
</comment>
<comment type="subcellular location">
    <subcellularLocation>
        <location evidence="7">Cell membrane</location>
        <topology evidence="7">Multi-pass membrane protein</topology>
    </subcellularLocation>
</comment>
<comment type="caution">
    <text evidence="8">The sequence shown here is derived from an EMBL/GenBank/DDBJ whole genome shotgun (WGS) entry which is preliminary data.</text>
</comment>
<keyword evidence="4 7" id="KW-0812">Transmembrane</keyword>
<dbReference type="HAMAP" id="MF_01147">
    <property type="entry name" value="Lgt"/>
    <property type="match status" value="1"/>
</dbReference>
<keyword evidence="3 7" id="KW-0808">Transferase</keyword>
<feature type="transmembrane region" description="Helical" evidence="7">
    <location>
        <begin position="44"/>
        <end position="64"/>
    </location>
</feature>
<evidence type="ECO:0000256" key="5">
    <source>
        <dbReference type="ARBA" id="ARBA00022989"/>
    </source>
</evidence>
<dbReference type="UniPathway" id="UPA00664"/>
<sequence length="254" mass="28354">MKNELLTIGPLTVYGYGFMIAVGLLCAWYTAEKRARKLHLAYEHVFYLVVWCAIGGFASAKILFCITEWRSFLEDPLQLIGSEGFVVYGGIIGGILSGWIYCRVKKLKFLSYFDLMMPSIALAQGFGRIGCFLAGCCYGKETSGPLSVTFTNSDFAPNNVALIPTQIYSSILDFGHFFLLLYIARHKKADGQVAACYLIFYSIGRFVLEFFRGDLERGSVGNLSTSQFISIFTVLAGILTWFLAEKMNKSEKRA</sequence>
<keyword evidence="8" id="KW-0449">Lipoprotein</keyword>
<comment type="function">
    <text evidence="7">Catalyzes the transfer of the diacylglyceryl group from phosphatidylglycerol to the sulfhydryl group of the N-terminal cysteine of a prolipoprotein, the first step in the formation of mature lipoproteins.</text>
</comment>
<dbReference type="InterPro" id="IPR001640">
    <property type="entry name" value="Lgt"/>
</dbReference>
<comment type="similarity">
    <text evidence="1 7">Belongs to the Lgt family.</text>
</comment>
<protein>
    <recommendedName>
        <fullName evidence="7">Phosphatidylglycerol--prolipoprotein diacylglyceryl transferase</fullName>
        <ecNumber evidence="7">2.5.1.145</ecNumber>
    </recommendedName>
</protein>
<dbReference type="EC" id="2.5.1.145" evidence="7"/>
<keyword evidence="6 7" id="KW-0472">Membrane</keyword>
<evidence type="ECO:0000256" key="1">
    <source>
        <dbReference type="ARBA" id="ARBA00007150"/>
    </source>
</evidence>
<gene>
    <name evidence="7" type="primary">lgt</name>
    <name evidence="8" type="ORF">GKZ57_14855</name>
</gene>
<dbReference type="NCBIfam" id="NF000778">
    <property type="entry name" value="PRK00052.3-4"/>
    <property type="match status" value="1"/>
</dbReference>
<name>A0A844GP74_9FIRM</name>
<comment type="catalytic activity">
    <reaction evidence="7">
        <text>L-cysteinyl-[prolipoprotein] + a 1,2-diacyl-sn-glycero-3-phospho-(1'-sn-glycerol) = an S-1,2-diacyl-sn-glyceryl-L-cysteinyl-[prolipoprotein] + sn-glycerol 1-phosphate + H(+)</text>
        <dbReference type="Rhea" id="RHEA:56712"/>
        <dbReference type="Rhea" id="RHEA-COMP:14679"/>
        <dbReference type="Rhea" id="RHEA-COMP:14680"/>
        <dbReference type="ChEBI" id="CHEBI:15378"/>
        <dbReference type="ChEBI" id="CHEBI:29950"/>
        <dbReference type="ChEBI" id="CHEBI:57685"/>
        <dbReference type="ChEBI" id="CHEBI:64716"/>
        <dbReference type="ChEBI" id="CHEBI:140658"/>
        <dbReference type="EC" id="2.5.1.145"/>
    </reaction>
</comment>